<dbReference type="Pfam" id="PF04991">
    <property type="entry name" value="LicD"/>
    <property type="match status" value="1"/>
</dbReference>
<dbReference type="GeneID" id="25564005"/>
<evidence type="ECO:0000256" key="1">
    <source>
        <dbReference type="SAM" id="SignalP"/>
    </source>
</evidence>
<feature type="domain" description="LicD/FKTN/FKRP nucleotidyltransferase" evidence="2">
    <location>
        <begin position="260"/>
        <end position="292"/>
    </location>
</feature>
<feature type="chain" id="PRO_5005537256" description="LicD/FKTN/FKRP nucleotidyltransferase domain-containing protein" evidence="1">
    <location>
        <begin position="20"/>
        <end position="477"/>
    </location>
</feature>
<organism evidence="3 4">
    <name type="scientific">Thecamonas trahens ATCC 50062</name>
    <dbReference type="NCBI Taxonomy" id="461836"/>
    <lineage>
        <taxon>Eukaryota</taxon>
        <taxon>Apusozoa</taxon>
        <taxon>Apusomonadida</taxon>
        <taxon>Apusomonadidae</taxon>
        <taxon>Thecamonas</taxon>
    </lineage>
</organism>
<dbReference type="InterPro" id="IPR007074">
    <property type="entry name" value="LicD/FKTN/FKRP_NTP_transf"/>
</dbReference>
<reference evidence="3 4" key="1">
    <citation type="submission" date="2010-05" db="EMBL/GenBank/DDBJ databases">
        <title>The Genome Sequence of Thecamonas trahens ATCC 50062.</title>
        <authorList>
            <consortium name="The Broad Institute Genome Sequencing Platform"/>
            <person name="Russ C."/>
            <person name="Cuomo C."/>
            <person name="Shea T."/>
            <person name="Young S.K."/>
            <person name="Zeng Q."/>
            <person name="Koehrsen M."/>
            <person name="Haas B."/>
            <person name="Borodovsky M."/>
            <person name="Guigo R."/>
            <person name="Alvarado L."/>
            <person name="Berlin A."/>
            <person name="Bochicchio J."/>
            <person name="Borenstein D."/>
            <person name="Chapman S."/>
            <person name="Chen Z."/>
            <person name="Freedman E."/>
            <person name="Gellesch M."/>
            <person name="Goldberg J."/>
            <person name="Griggs A."/>
            <person name="Gujja S."/>
            <person name="Heilman E."/>
            <person name="Heiman D."/>
            <person name="Hepburn T."/>
            <person name="Howarth C."/>
            <person name="Jen D."/>
            <person name="Larson L."/>
            <person name="Mehta T."/>
            <person name="Park D."/>
            <person name="Pearson M."/>
            <person name="Roberts A."/>
            <person name="Saif S."/>
            <person name="Shenoy N."/>
            <person name="Sisk P."/>
            <person name="Stolte C."/>
            <person name="Sykes S."/>
            <person name="Thomson T."/>
            <person name="Walk T."/>
            <person name="White J."/>
            <person name="Yandava C."/>
            <person name="Burger G."/>
            <person name="Gray M.W."/>
            <person name="Holland P.W.H."/>
            <person name="King N."/>
            <person name="Lang F.B.F."/>
            <person name="Roger A.J."/>
            <person name="Ruiz-Trillo I."/>
            <person name="Lander E."/>
            <person name="Nusbaum C."/>
        </authorList>
    </citation>
    <scope>NUCLEOTIDE SEQUENCE [LARGE SCALE GENOMIC DNA]</scope>
    <source>
        <strain evidence="3 4">ATCC 50062</strain>
    </source>
</reference>
<dbReference type="EMBL" id="GL349450">
    <property type="protein sequence ID" value="KNC48233.1"/>
    <property type="molecule type" value="Genomic_DNA"/>
</dbReference>
<feature type="signal peptide" evidence="1">
    <location>
        <begin position="1"/>
        <end position="19"/>
    </location>
</feature>
<name>A0A0L0DAB1_THETB</name>
<dbReference type="STRING" id="461836.A0A0L0DAB1"/>
<evidence type="ECO:0000313" key="4">
    <source>
        <dbReference type="Proteomes" id="UP000054408"/>
    </source>
</evidence>
<accession>A0A0L0DAB1</accession>
<evidence type="ECO:0000313" key="3">
    <source>
        <dbReference type="EMBL" id="KNC48233.1"/>
    </source>
</evidence>
<dbReference type="GO" id="GO:0009100">
    <property type="term" value="P:glycoprotein metabolic process"/>
    <property type="evidence" value="ECO:0007669"/>
    <property type="project" value="UniProtKB-ARBA"/>
</dbReference>
<dbReference type="Proteomes" id="UP000054408">
    <property type="component" value="Unassembled WGS sequence"/>
</dbReference>
<dbReference type="AlphaFoldDB" id="A0A0L0DAB1"/>
<sequence>MFGLLRAWYALLLAWPVVGWRMRCLMPVVVSAAAACLDSMASAACLLAALAAYGYVVIKGTARYAASWRRPLSFGDAIRSEFQWGRRWVWQSRKVASVVAASLATVGLTRDVALGAGLVFLACIEARLYAALFAGRRDWIELDPHAQAVVSLAVVGDAFDAGSATAATVASAIGETGEVVVPTQDAAHAFLASHGLKHSLRLDQAGQRWQWRACTTTSAPCPMMYAVNILGLNTPPCCATRMMELIGRIGEVMHAMGIVHHWLDGGTLLGAVRDGGLIPWEDDVDIGFYDVDLSPDTDLVQGSPFMQRLQAAVTAAFGGVAIVTSTANIHIFYHVALSHGHPLSTEHEMLRHGLWNAPRIDLVPYSRHESVDGRVFLRRKGAKGVVGDLSLSPGFPVDLILPVANANVASMQASVPAQPIAFLEFLYGPGWTTPVYTYLKTETAKYIRRLADEHHLGCLNDGSSSSDDDSGPDWDDF</sequence>
<protein>
    <recommendedName>
        <fullName evidence="2">LicD/FKTN/FKRP nucleotidyltransferase domain-containing protein</fullName>
    </recommendedName>
</protein>
<dbReference type="RefSeq" id="XP_013758802.1">
    <property type="nucleotide sequence ID" value="XM_013903348.1"/>
</dbReference>
<keyword evidence="4" id="KW-1185">Reference proteome</keyword>
<dbReference type="PANTHER" id="PTHR13627:SF31">
    <property type="entry name" value="RIBITOL 5-PHOSPHATE TRANSFERASE FKRP"/>
    <property type="match status" value="1"/>
</dbReference>
<dbReference type="PANTHER" id="PTHR13627">
    <property type="entry name" value="FUKUTIN RELATED PROTEIN"/>
    <property type="match status" value="1"/>
</dbReference>
<gene>
    <name evidence="3" type="ORF">AMSG_04464</name>
</gene>
<dbReference type="OrthoDB" id="444255at2759"/>
<dbReference type="InterPro" id="IPR052613">
    <property type="entry name" value="LicD_transferase"/>
</dbReference>
<keyword evidence="1" id="KW-0732">Signal</keyword>
<proteinExistence type="predicted"/>
<evidence type="ECO:0000259" key="2">
    <source>
        <dbReference type="Pfam" id="PF04991"/>
    </source>
</evidence>